<dbReference type="GO" id="GO:0043161">
    <property type="term" value="P:proteasome-mediated ubiquitin-dependent protein catabolic process"/>
    <property type="evidence" value="ECO:0007669"/>
    <property type="project" value="TreeGrafter"/>
</dbReference>
<keyword evidence="8" id="KW-1185">Reference proteome</keyword>
<dbReference type="PROSITE" id="PS50225">
    <property type="entry name" value="SOCS"/>
    <property type="match status" value="1"/>
</dbReference>
<dbReference type="Pfam" id="PF00622">
    <property type="entry name" value="SPRY"/>
    <property type="match status" value="1"/>
</dbReference>
<dbReference type="InterPro" id="IPR035754">
    <property type="entry name" value="SPRY_SPSB3"/>
</dbReference>
<dbReference type="InterPro" id="IPR003877">
    <property type="entry name" value="SPRY_dom"/>
</dbReference>
<dbReference type="EMBL" id="JABDTM020027140">
    <property type="protein sequence ID" value="KAH0810971.1"/>
    <property type="molecule type" value="Genomic_DNA"/>
</dbReference>
<dbReference type="GO" id="GO:0019005">
    <property type="term" value="C:SCF ubiquitin ligase complex"/>
    <property type="evidence" value="ECO:0007669"/>
    <property type="project" value="TreeGrafter"/>
</dbReference>
<dbReference type="InterPro" id="IPR001870">
    <property type="entry name" value="B30.2/SPRY"/>
</dbReference>
<evidence type="ECO:0000259" key="5">
    <source>
        <dbReference type="PROSITE" id="PS50188"/>
    </source>
</evidence>
<evidence type="ECO:0000256" key="1">
    <source>
        <dbReference type="ARBA" id="ARBA00004123"/>
    </source>
</evidence>
<keyword evidence="4" id="KW-0539">Nucleus</keyword>
<name>A0A8J6HAZ6_TENMO</name>
<comment type="caution">
    <text evidence="7">The sequence shown here is derived from an EMBL/GenBank/DDBJ whole genome shotgun (WGS) entry which is preliminary data.</text>
</comment>
<dbReference type="CDD" id="cd12876">
    <property type="entry name" value="SPRY_SOCS3"/>
    <property type="match status" value="1"/>
</dbReference>
<sequence>METEPYTIPLRHGCEDLWTWDRHHRSPEVRLYGNNFRIAHFHPNWSSGTAGVRGTRVLNNGRFFWELHLSRRIFGTSMMFGVGTQSARLHADSFTNLLGEDKNGWGLSHKGLLWHGGRWTHYTKPFKENVPTKIGILFDGINGTLSYYKDEKYLGVAFRGLNEIKDPLFPIVCSTAAKTEMCLGKMRRDFVNLQDRCRAVIVKRVRTKHDLEKLFIPKKIRGYLAEVVAESGLTYKQFNRKNILNRIGNI</sequence>
<dbReference type="GO" id="GO:0005634">
    <property type="term" value="C:nucleus"/>
    <property type="evidence" value="ECO:0007669"/>
    <property type="project" value="UniProtKB-SubCell"/>
</dbReference>
<dbReference type="SMART" id="SM00449">
    <property type="entry name" value="SPRY"/>
    <property type="match status" value="1"/>
</dbReference>
<dbReference type="OrthoDB" id="5951542at2759"/>
<evidence type="ECO:0000256" key="2">
    <source>
        <dbReference type="ARBA" id="ARBA00010910"/>
    </source>
</evidence>
<dbReference type="Proteomes" id="UP000719412">
    <property type="component" value="Unassembled WGS sequence"/>
</dbReference>
<comment type="subcellular location">
    <subcellularLocation>
        <location evidence="1">Nucleus</location>
    </subcellularLocation>
</comment>
<reference evidence="7" key="2">
    <citation type="submission" date="2021-08" db="EMBL/GenBank/DDBJ databases">
        <authorList>
            <person name="Eriksson T."/>
        </authorList>
    </citation>
    <scope>NUCLEOTIDE SEQUENCE</scope>
    <source>
        <strain evidence="7">Stoneville</strain>
        <tissue evidence="7">Whole head</tissue>
    </source>
</reference>
<dbReference type="InterPro" id="IPR001496">
    <property type="entry name" value="SOCS_box"/>
</dbReference>
<evidence type="ECO:0000259" key="6">
    <source>
        <dbReference type="PROSITE" id="PS50225"/>
    </source>
</evidence>
<reference evidence="7" key="1">
    <citation type="journal article" date="2020" name="J Insects Food Feed">
        <title>The yellow mealworm (Tenebrio molitor) genome: a resource for the emerging insects as food and feed industry.</title>
        <authorList>
            <person name="Eriksson T."/>
            <person name="Andere A."/>
            <person name="Kelstrup H."/>
            <person name="Emery V."/>
            <person name="Picard C."/>
        </authorList>
    </citation>
    <scope>NUCLEOTIDE SEQUENCE</scope>
    <source>
        <strain evidence="7">Stoneville</strain>
        <tissue evidence="7">Whole head</tissue>
    </source>
</reference>
<dbReference type="PANTHER" id="PTHR12245">
    <property type="entry name" value="SPRY DOMAIN CONTAINING SOCS BOX PROTEIN"/>
    <property type="match status" value="1"/>
</dbReference>
<gene>
    <name evidence="7" type="ORF">GEV33_011821</name>
</gene>
<organism evidence="7 8">
    <name type="scientific">Tenebrio molitor</name>
    <name type="common">Yellow mealworm beetle</name>
    <dbReference type="NCBI Taxonomy" id="7067"/>
    <lineage>
        <taxon>Eukaryota</taxon>
        <taxon>Metazoa</taxon>
        <taxon>Ecdysozoa</taxon>
        <taxon>Arthropoda</taxon>
        <taxon>Hexapoda</taxon>
        <taxon>Insecta</taxon>
        <taxon>Pterygota</taxon>
        <taxon>Neoptera</taxon>
        <taxon>Endopterygota</taxon>
        <taxon>Coleoptera</taxon>
        <taxon>Polyphaga</taxon>
        <taxon>Cucujiformia</taxon>
        <taxon>Tenebrionidae</taxon>
        <taxon>Tenebrio</taxon>
    </lineage>
</organism>
<evidence type="ECO:0000256" key="4">
    <source>
        <dbReference type="ARBA" id="ARBA00023242"/>
    </source>
</evidence>
<comment type="similarity">
    <text evidence="2">Belongs to the SPSB family.</text>
</comment>
<dbReference type="FunFam" id="2.60.120.920:FF:000078">
    <property type="entry name" value="GD12021"/>
    <property type="match status" value="1"/>
</dbReference>
<proteinExistence type="inferred from homology"/>
<feature type="domain" description="SOCS box" evidence="6">
    <location>
        <begin position="183"/>
        <end position="230"/>
    </location>
</feature>
<dbReference type="InterPro" id="IPR050672">
    <property type="entry name" value="FBXO45-Fsn/SPSB_families"/>
</dbReference>
<protein>
    <recommendedName>
        <fullName evidence="3">SPRY domain-containing SOCS box protein 3</fullName>
    </recommendedName>
</protein>
<evidence type="ECO:0000313" key="7">
    <source>
        <dbReference type="EMBL" id="KAH0810971.1"/>
    </source>
</evidence>
<evidence type="ECO:0000256" key="3">
    <source>
        <dbReference type="ARBA" id="ARBA00014684"/>
    </source>
</evidence>
<dbReference type="AlphaFoldDB" id="A0A8J6HAZ6"/>
<evidence type="ECO:0000313" key="8">
    <source>
        <dbReference type="Proteomes" id="UP000719412"/>
    </source>
</evidence>
<dbReference type="PROSITE" id="PS50188">
    <property type="entry name" value="B302_SPRY"/>
    <property type="match status" value="1"/>
</dbReference>
<feature type="domain" description="B30.2/SPRY" evidence="5">
    <location>
        <begin position="1"/>
        <end position="188"/>
    </location>
</feature>
<accession>A0A8J6HAZ6</accession>
<dbReference type="PANTHER" id="PTHR12245:SF12">
    <property type="entry name" value="SPRY DOMAIN-CONTAINING SOCS BOX PROTEIN 3"/>
    <property type="match status" value="1"/>
</dbReference>